<dbReference type="Proteomes" id="UP000207598">
    <property type="component" value="Unassembled WGS sequence"/>
</dbReference>
<protein>
    <recommendedName>
        <fullName evidence="1">Hemerythrin-like domain-containing protein</fullName>
    </recommendedName>
</protein>
<dbReference type="Gene3D" id="1.20.120.520">
    <property type="entry name" value="nmb1532 protein domain like"/>
    <property type="match status" value="1"/>
</dbReference>
<keyword evidence="3" id="KW-1185">Reference proteome</keyword>
<dbReference type="InterPro" id="IPR012312">
    <property type="entry name" value="Hemerythrin-like"/>
</dbReference>
<dbReference type="OrthoDB" id="6077989at2"/>
<evidence type="ECO:0000313" key="2">
    <source>
        <dbReference type="EMBL" id="SMX38882.1"/>
    </source>
</evidence>
<sequence length="191" mass="21640">MRHVGRIEDTPDLDLTTRAGLPPALRALRDSYPREAWAEHANFNGLVSFWLDRHLMFRTLCDTLRGDAEAVQGGTLDSDRMQARLSRYGSLLLQQLHGHHQIEDTHYFPRLVGYESALARGFDILDKDHHRMDALLDGFARAANGLMQGQVEAGRYRDEIAAFEGFLLRHLEDEEDLIVPILLKHGSAGLE</sequence>
<feature type="domain" description="Hemerythrin-like" evidence="1">
    <location>
        <begin position="47"/>
        <end position="182"/>
    </location>
</feature>
<dbReference type="AlphaFoldDB" id="A0A238K9X0"/>
<dbReference type="CDD" id="cd12108">
    <property type="entry name" value="Hr-like"/>
    <property type="match status" value="1"/>
</dbReference>
<proteinExistence type="predicted"/>
<evidence type="ECO:0000313" key="3">
    <source>
        <dbReference type="Proteomes" id="UP000207598"/>
    </source>
</evidence>
<evidence type="ECO:0000259" key="1">
    <source>
        <dbReference type="Pfam" id="PF01814"/>
    </source>
</evidence>
<gene>
    <name evidence="2" type="ORF">MAA8898_01767</name>
</gene>
<dbReference type="RefSeq" id="WP_094020603.1">
    <property type="nucleotide sequence ID" value="NZ_FXYF01000004.1"/>
</dbReference>
<accession>A0A238K9X0</accession>
<organism evidence="2 3">
    <name type="scientific">Maliponia aquimaris</name>
    <dbReference type="NCBI Taxonomy" id="1673631"/>
    <lineage>
        <taxon>Bacteria</taxon>
        <taxon>Pseudomonadati</taxon>
        <taxon>Pseudomonadota</taxon>
        <taxon>Alphaproteobacteria</taxon>
        <taxon>Rhodobacterales</taxon>
        <taxon>Paracoccaceae</taxon>
        <taxon>Maliponia</taxon>
    </lineage>
</organism>
<dbReference type="EMBL" id="FXYF01000004">
    <property type="protein sequence ID" value="SMX38882.1"/>
    <property type="molecule type" value="Genomic_DNA"/>
</dbReference>
<reference evidence="2 3" key="1">
    <citation type="submission" date="2017-05" db="EMBL/GenBank/DDBJ databases">
        <authorList>
            <person name="Song R."/>
            <person name="Chenine A.L."/>
            <person name="Ruprecht R.M."/>
        </authorList>
    </citation>
    <scope>NUCLEOTIDE SEQUENCE [LARGE SCALE GENOMIC DNA]</scope>
    <source>
        <strain evidence="2 3">CECT 8898</strain>
    </source>
</reference>
<name>A0A238K9X0_9RHOB</name>
<dbReference type="Pfam" id="PF01814">
    <property type="entry name" value="Hemerythrin"/>
    <property type="match status" value="1"/>
</dbReference>